<dbReference type="EMBL" id="KR376254">
    <property type="protein sequence ID" value="AKI33707.1"/>
    <property type="molecule type" value="mRNA"/>
</dbReference>
<dbReference type="AlphaFoldDB" id="A0A0G2UQZ2"/>
<name>A0A0G2UQZ2_9CARY</name>
<organism evidence="2">
    <name type="scientific">Seguieria aculeata</name>
    <dbReference type="NCBI Taxonomy" id="169268"/>
    <lineage>
        <taxon>Eukaryota</taxon>
        <taxon>Viridiplantae</taxon>
        <taxon>Streptophyta</taxon>
        <taxon>Embryophyta</taxon>
        <taxon>Tracheophyta</taxon>
        <taxon>Spermatophyta</taxon>
        <taxon>Magnoliopsida</taxon>
        <taxon>eudicotyledons</taxon>
        <taxon>Gunneridae</taxon>
        <taxon>Pentapetalae</taxon>
        <taxon>Caryophyllales</taxon>
        <taxon>Phytolaccaceae</taxon>
        <taxon>Seguieria</taxon>
    </lineage>
</organism>
<keyword evidence="1" id="KW-0560">Oxidoreductase</keyword>
<evidence type="ECO:0000256" key="1">
    <source>
        <dbReference type="ARBA" id="ARBA00023002"/>
    </source>
</evidence>
<keyword evidence="2" id="KW-0223">Dioxygenase</keyword>
<sequence length="126" mass="14624">MWWAGNPSQTLEQTPDFGIPCPPSNEIKRRIKQNSICSSKISGQEMVRETFFISHGAPLLAINKSIPARRFLEEWRVKVYSKRPSSFLIISAHWETDVPTFPAVNQSDIVYDFWGFPSRMYQLKYP</sequence>
<accession>A0A0G2UQZ2</accession>
<dbReference type="PANTHER" id="PTHR30096:SF0">
    <property type="entry name" value="4,5-DOPA DIOXYGENASE EXTRADIOL-LIKE PROTEIN"/>
    <property type="match status" value="1"/>
</dbReference>
<proteinExistence type="evidence at transcript level"/>
<dbReference type="Gene3D" id="3.40.830.10">
    <property type="entry name" value="LigB-like"/>
    <property type="match status" value="1"/>
</dbReference>
<dbReference type="SUPFAM" id="SSF53213">
    <property type="entry name" value="LigB-like"/>
    <property type="match status" value="1"/>
</dbReference>
<feature type="non-terminal residue" evidence="2">
    <location>
        <position position="1"/>
    </location>
</feature>
<feature type="non-terminal residue" evidence="2">
    <location>
        <position position="126"/>
    </location>
</feature>
<evidence type="ECO:0000313" key="2">
    <source>
        <dbReference type="EMBL" id="AKI33707.1"/>
    </source>
</evidence>
<dbReference type="PANTHER" id="PTHR30096">
    <property type="entry name" value="4,5-DOPA DIOXYGENASE EXTRADIOL-LIKE PROTEIN"/>
    <property type="match status" value="1"/>
</dbReference>
<protein>
    <submittedName>
        <fullName evidence="2">4,5-dioxygenase-like protein</fullName>
    </submittedName>
</protein>
<dbReference type="GO" id="GO:0051213">
    <property type="term" value="F:dioxygenase activity"/>
    <property type="evidence" value="ECO:0007669"/>
    <property type="project" value="UniProtKB-KW"/>
</dbReference>
<reference evidence="2" key="1">
    <citation type="journal article" date="2015" name="New Phytol.">
        <title>Lineage-specific gene radiations underlie the evolution of novel betalain pigmentation in Caryophyllales.</title>
        <authorList>
            <person name="Brockington S.F."/>
            <person name="Yang Y."/>
            <person name="Gandia-Herrero F."/>
            <person name="Covshoff S."/>
            <person name="Hibberd J.M."/>
            <person name="Sage R.F."/>
            <person name="Wong G.K."/>
            <person name="Moore M.J."/>
            <person name="Smith S.A."/>
        </authorList>
    </citation>
    <scope>NUCLEOTIDE SEQUENCE</scope>
    <source>
        <strain evidence="2">SFB30@c68248_g4_i3_3</strain>
    </source>
</reference>